<feature type="region of interest" description="Disordered" evidence="6">
    <location>
        <begin position="1"/>
        <end position="52"/>
    </location>
</feature>
<evidence type="ECO:0000256" key="3">
    <source>
        <dbReference type="ARBA" id="ARBA00023015"/>
    </source>
</evidence>
<evidence type="ECO:0000256" key="4">
    <source>
        <dbReference type="ARBA" id="ARBA00023163"/>
    </source>
</evidence>
<feature type="compositionally biased region" description="Basic and acidic residues" evidence="6">
    <location>
        <begin position="1"/>
        <end position="13"/>
    </location>
</feature>
<accession>A0A8C5F9B6</accession>
<evidence type="ECO:0000256" key="5">
    <source>
        <dbReference type="ARBA" id="ARBA00023242"/>
    </source>
</evidence>
<dbReference type="GO" id="GO:0010468">
    <property type="term" value="P:regulation of gene expression"/>
    <property type="evidence" value="ECO:0007669"/>
    <property type="project" value="UniProtKB-ARBA"/>
</dbReference>
<organism evidence="7 8">
    <name type="scientific">Gadus morhua</name>
    <name type="common">Atlantic cod</name>
    <dbReference type="NCBI Taxonomy" id="8049"/>
    <lineage>
        <taxon>Eukaryota</taxon>
        <taxon>Metazoa</taxon>
        <taxon>Chordata</taxon>
        <taxon>Craniata</taxon>
        <taxon>Vertebrata</taxon>
        <taxon>Euteleostomi</taxon>
        <taxon>Actinopterygii</taxon>
        <taxon>Neopterygii</taxon>
        <taxon>Teleostei</taxon>
        <taxon>Neoteleostei</taxon>
        <taxon>Acanthomorphata</taxon>
        <taxon>Zeiogadaria</taxon>
        <taxon>Gadariae</taxon>
        <taxon>Gadiformes</taxon>
        <taxon>Gadoidei</taxon>
        <taxon>Gadidae</taxon>
        <taxon>Gadus</taxon>
    </lineage>
</organism>
<keyword evidence="5" id="KW-0539">Nucleus</keyword>
<comment type="subcellular location">
    <subcellularLocation>
        <location evidence="1">Nucleus</location>
    </subcellularLocation>
</comment>
<keyword evidence="4" id="KW-0804">Transcription</keyword>
<dbReference type="GO" id="GO:0005654">
    <property type="term" value="C:nucleoplasm"/>
    <property type="evidence" value="ECO:0007669"/>
    <property type="project" value="UniProtKB-ARBA"/>
</dbReference>
<feature type="compositionally biased region" description="Acidic residues" evidence="6">
    <location>
        <begin position="14"/>
        <end position="49"/>
    </location>
</feature>
<evidence type="ECO:0000256" key="2">
    <source>
        <dbReference type="ARBA" id="ARBA00022491"/>
    </source>
</evidence>
<dbReference type="Gene3D" id="1.20.5.1500">
    <property type="match status" value="1"/>
</dbReference>
<keyword evidence="3" id="KW-0805">Transcription regulation</keyword>
<evidence type="ECO:0000313" key="7">
    <source>
        <dbReference type="Ensembl" id="ENSGMOP00000018585.2"/>
    </source>
</evidence>
<keyword evidence="8" id="KW-1185">Reference proteome</keyword>
<dbReference type="PANTHER" id="PTHR21964">
    <property type="entry name" value="BREAST CANCER METASTASIS-SUPPRESSOR 1"/>
    <property type="match status" value="1"/>
</dbReference>
<dbReference type="Proteomes" id="UP000694546">
    <property type="component" value="Chromosome 5"/>
</dbReference>
<keyword evidence="2" id="KW-0678">Repressor</keyword>
<dbReference type="OMA" id="EREFCEI"/>
<dbReference type="Ensembl" id="ENSGMOT00000019041.2">
    <property type="protein sequence ID" value="ENSGMOP00000018585.2"/>
    <property type="gene ID" value="ENSGMOG00000017293.2"/>
</dbReference>
<evidence type="ECO:0000256" key="1">
    <source>
        <dbReference type="ARBA" id="ARBA00004123"/>
    </source>
</evidence>
<reference evidence="7" key="1">
    <citation type="submission" date="2025-08" db="UniProtKB">
        <authorList>
            <consortium name="Ensembl"/>
        </authorList>
    </citation>
    <scope>IDENTIFICATION</scope>
</reference>
<dbReference type="Pfam" id="PF08598">
    <property type="entry name" value="Sds3"/>
    <property type="match status" value="1"/>
</dbReference>
<evidence type="ECO:0000313" key="8">
    <source>
        <dbReference type="Proteomes" id="UP000694546"/>
    </source>
</evidence>
<protein>
    <submittedName>
        <fullName evidence="7">Uncharacterized protein</fullName>
    </submittedName>
</protein>
<dbReference type="AlphaFoldDB" id="A0A8C5F9B6"/>
<dbReference type="GeneTree" id="ENSGT00940000164711"/>
<proteinExistence type="predicted"/>
<name>A0A8C5F9B6_GADMO</name>
<evidence type="ECO:0000256" key="6">
    <source>
        <dbReference type="SAM" id="MobiDB-lite"/>
    </source>
</evidence>
<reference evidence="7" key="2">
    <citation type="submission" date="2025-09" db="UniProtKB">
        <authorList>
            <consortium name="Ensembl"/>
        </authorList>
    </citation>
    <scope>IDENTIFICATION</scope>
</reference>
<sequence length="125" mass="14590">MPVHRDRDKKENMVEEMDVEDHEQDASTSEEEDSDTSSVSEEDEMDEEDCERRRMECLDEMTNLEKQFTDLKDQLYRERVSQVNCKLSEVEAGRAVDYLDPLAGLLESMQVLTSASEWTSEESER</sequence>
<dbReference type="InterPro" id="IPR013907">
    <property type="entry name" value="Sds3"/>
</dbReference>